<evidence type="ECO:0000313" key="1">
    <source>
        <dbReference type="EMBL" id="SVD51479.1"/>
    </source>
</evidence>
<sequence>MTEPYQTTREQMQALDRRLERLEMAIGDVAFALRRIAEIGERLTDGN</sequence>
<dbReference type="EMBL" id="UINC01155558">
    <property type="protein sequence ID" value="SVD51479.1"/>
    <property type="molecule type" value="Genomic_DNA"/>
</dbReference>
<proteinExistence type="predicted"/>
<gene>
    <name evidence="1" type="ORF">METZ01_LOCUS404333</name>
</gene>
<name>A0A382VYC6_9ZZZZ</name>
<organism evidence="1">
    <name type="scientific">marine metagenome</name>
    <dbReference type="NCBI Taxonomy" id="408172"/>
    <lineage>
        <taxon>unclassified sequences</taxon>
        <taxon>metagenomes</taxon>
        <taxon>ecological metagenomes</taxon>
    </lineage>
</organism>
<dbReference type="AlphaFoldDB" id="A0A382VYC6"/>
<reference evidence="1" key="1">
    <citation type="submission" date="2018-05" db="EMBL/GenBank/DDBJ databases">
        <authorList>
            <person name="Lanie J.A."/>
            <person name="Ng W.-L."/>
            <person name="Kazmierczak K.M."/>
            <person name="Andrzejewski T.M."/>
            <person name="Davidsen T.M."/>
            <person name="Wayne K.J."/>
            <person name="Tettelin H."/>
            <person name="Glass J.I."/>
            <person name="Rusch D."/>
            <person name="Podicherti R."/>
            <person name="Tsui H.-C.T."/>
            <person name="Winkler M.E."/>
        </authorList>
    </citation>
    <scope>NUCLEOTIDE SEQUENCE</scope>
</reference>
<protein>
    <submittedName>
        <fullName evidence="1">Uncharacterized protein</fullName>
    </submittedName>
</protein>
<accession>A0A382VYC6</accession>